<evidence type="ECO:0000313" key="2">
    <source>
        <dbReference type="Proteomes" id="UP000016931"/>
    </source>
</evidence>
<name>M3CLW0_SPHMS</name>
<dbReference type="GeneID" id="27898355"/>
<proteinExistence type="predicted"/>
<sequence length="224" mass="24364">MSVAKSAGLEKRLTLIFDTKLTEQCIQRSDSRSTYIHVFFMVLFTAPPSEYSTVFAIPKSFKGTIEFINSKRLKNDLASTTPDDQLSNATKAKLAAEKLYKTLKSDARIGPLGGLRRAAAGFNLSLSSSRCPGDDGSGWNPMSEEFLGTIDFGRDVMETLAALAADNGGAWNPMFETILRLLSTLSTRTELQRGRPRQPRPGGAPVAALYGKMGGGYGRDLENE</sequence>
<keyword evidence="2" id="KW-1185">Reference proteome</keyword>
<organism evidence="1 2">
    <name type="scientific">Sphaerulina musiva (strain SO2202)</name>
    <name type="common">Poplar stem canker fungus</name>
    <name type="synonym">Septoria musiva</name>
    <dbReference type="NCBI Taxonomy" id="692275"/>
    <lineage>
        <taxon>Eukaryota</taxon>
        <taxon>Fungi</taxon>
        <taxon>Dikarya</taxon>
        <taxon>Ascomycota</taxon>
        <taxon>Pezizomycotina</taxon>
        <taxon>Dothideomycetes</taxon>
        <taxon>Dothideomycetidae</taxon>
        <taxon>Mycosphaerellales</taxon>
        <taxon>Mycosphaerellaceae</taxon>
        <taxon>Sphaerulina</taxon>
    </lineage>
</organism>
<dbReference type="AlphaFoldDB" id="M3CLW0"/>
<dbReference type="RefSeq" id="XP_016762894.1">
    <property type="nucleotide sequence ID" value="XM_016901218.1"/>
</dbReference>
<dbReference type="EMBL" id="KB456262">
    <property type="protein sequence ID" value="EMF14773.1"/>
    <property type="molecule type" value="Genomic_DNA"/>
</dbReference>
<dbReference type="Proteomes" id="UP000016931">
    <property type="component" value="Unassembled WGS sequence"/>
</dbReference>
<reference evidence="1 2" key="1">
    <citation type="journal article" date="2012" name="PLoS Pathog.">
        <title>Diverse lifestyles and strategies of plant pathogenesis encoded in the genomes of eighteen Dothideomycetes fungi.</title>
        <authorList>
            <person name="Ohm R.A."/>
            <person name="Feau N."/>
            <person name="Henrissat B."/>
            <person name="Schoch C.L."/>
            <person name="Horwitz B.A."/>
            <person name="Barry K.W."/>
            <person name="Condon B.J."/>
            <person name="Copeland A.C."/>
            <person name="Dhillon B."/>
            <person name="Glaser F."/>
            <person name="Hesse C.N."/>
            <person name="Kosti I."/>
            <person name="LaButti K."/>
            <person name="Lindquist E.A."/>
            <person name="Lucas S."/>
            <person name="Salamov A.A."/>
            <person name="Bradshaw R.E."/>
            <person name="Ciuffetti L."/>
            <person name="Hamelin R.C."/>
            <person name="Kema G.H.J."/>
            <person name="Lawrence C."/>
            <person name="Scott J.A."/>
            <person name="Spatafora J.W."/>
            <person name="Turgeon B.G."/>
            <person name="de Wit P.J.G.M."/>
            <person name="Zhong S."/>
            <person name="Goodwin S.B."/>
            <person name="Grigoriev I.V."/>
        </authorList>
    </citation>
    <scope>NUCLEOTIDE SEQUENCE [LARGE SCALE GENOMIC DNA]</scope>
    <source>
        <strain evidence="1 2">SO2202</strain>
    </source>
</reference>
<gene>
    <name evidence="1" type="ORF">SEPMUDRAFT_116034</name>
</gene>
<protein>
    <submittedName>
        <fullName evidence="1">Uncharacterized protein</fullName>
    </submittedName>
</protein>
<evidence type="ECO:0000313" key="1">
    <source>
        <dbReference type="EMBL" id="EMF14773.1"/>
    </source>
</evidence>
<accession>M3CLW0</accession>
<dbReference type="HOGENOM" id="CLU_1235713_0_0_1"/>